<dbReference type="Proteomes" id="UP000622580">
    <property type="component" value="Unassembled WGS sequence"/>
</dbReference>
<keyword evidence="3" id="KW-1185">Reference proteome</keyword>
<evidence type="ECO:0000313" key="3">
    <source>
        <dbReference type="Proteomes" id="UP000622580"/>
    </source>
</evidence>
<keyword evidence="1" id="KW-0812">Transmembrane</keyword>
<proteinExistence type="predicted"/>
<dbReference type="Pfam" id="PF09656">
    <property type="entry name" value="PGPGW"/>
    <property type="match status" value="1"/>
</dbReference>
<name>A0A941HWP5_9CAUL</name>
<reference evidence="2" key="1">
    <citation type="submission" date="2021-04" db="EMBL/GenBank/DDBJ databases">
        <title>Draft genome assembly of strain Phenylobacterium sp. 20VBR1 using MiniION and Illumina platforms.</title>
        <authorList>
            <person name="Thomas F.A."/>
            <person name="Krishnan K.P."/>
            <person name="Sinha R.K."/>
        </authorList>
    </citation>
    <scope>NUCLEOTIDE SEQUENCE</scope>
    <source>
        <strain evidence="2">20VBR1</strain>
    </source>
</reference>
<evidence type="ECO:0000313" key="2">
    <source>
        <dbReference type="EMBL" id="MBR7621139.1"/>
    </source>
</evidence>
<keyword evidence="1" id="KW-0472">Membrane</keyword>
<dbReference type="AlphaFoldDB" id="A0A941HWP5"/>
<dbReference type="RefSeq" id="WP_215342858.1">
    <property type="nucleotide sequence ID" value="NZ_JAGSGD010000001.1"/>
</dbReference>
<sequence>MPSVRALRASDDFARELVARMVRVGLASLGLLIVLAGIAVAPLPGPGGLPVIVVGLMLVLRNSFKARRTFVRFQHAHPKMIFPIRRLLRREPEILLVAWQQALRIERLIVPRKLRFAVRTRKRFRRARVS</sequence>
<feature type="transmembrane region" description="Helical" evidence="1">
    <location>
        <begin position="21"/>
        <end position="41"/>
    </location>
</feature>
<dbReference type="InterPro" id="IPR019099">
    <property type="entry name" value="Uncharacterised_PGPGW_TM"/>
</dbReference>
<keyword evidence="1" id="KW-1133">Transmembrane helix</keyword>
<protein>
    <submittedName>
        <fullName evidence="2">Uncharacterized protein</fullName>
    </submittedName>
</protein>
<dbReference type="EMBL" id="JAGSGD010000001">
    <property type="protein sequence ID" value="MBR7621139.1"/>
    <property type="molecule type" value="Genomic_DNA"/>
</dbReference>
<evidence type="ECO:0000256" key="1">
    <source>
        <dbReference type="SAM" id="Phobius"/>
    </source>
</evidence>
<gene>
    <name evidence="2" type="ORF">JKL49_17225</name>
</gene>
<feature type="transmembrane region" description="Helical" evidence="1">
    <location>
        <begin position="47"/>
        <end position="64"/>
    </location>
</feature>
<comment type="caution">
    <text evidence="2">The sequence shown here is derived from an EMBL/GenBank/DDBJ whole genome shotgun (WGS) entry which is preliminary data.</text>
</comment>
<accession>A0A941HWP5</accession>
<organism evidence="2 3">
    <name type="scientific">Phenylobacterium glaciei</name>
    <dbReference type="NCBI Taxonomy" id="2803784"/>
    <lineage>
        <taxon>Bacteria</taxon>
        <taxon>Pseudomonadati</taxon>
        <taxon>Pseudomonadota</taxon>
        <taxon>Alphaproteobacteria</taxon>
        <taxon>Caulobacterales</taxon>
        <taxon>Caulobacteraceae</taxon>
        <taxon>Phenylobacterium</taxon>
    </lineage>
</organism>